<keyword evidence="3" id="KW-0378">Hydrolase</keyword>
<evidence type="ECO:0000259" key="1">
    <source>
        <dbReference type="Pfam" id="PF20438"/>
    </source>
</evidence>
<feature type="domain" description="Stage IV sporulation protein A middle" evidence="1">
    <location>
        <begin position="8"/>
        <end position="155"/>
    </location>
</feature>
<proteinExistence type="predicted"/>
<dbReference type="InterPro" id="IPR046840">
    <property type="entry name" value="SpoIVA_C"/>
</dbReference>
<evidence type="ECO:0000313" key="3">
    <source>
        <dbReference type="EMBL" id="MPM78487.1"/>
    </source>
</evidence>
<dbReference type="EMBL" id="VSSQ01028680">
    <property type="protein sequence ID" value="MPM78487.1"/>
    <property type="molecule type" value="Genomic_DNA"/>
</dbReference>
<accession>A0A645CNJ3</accession>
<evidence type="ECO:0000259" key="2">
    <source>
        <dbReference type="Pfam" id="PF20439"/>
    </source>
</evidence>
<comment type="caution">
    <text evidence="3">The sequence shown here is derived from an EMBL/GenBank/DDBJ whole genome shotgun (WGS) entry which is preliminary data.</text>
</comment>
<dbReference type="GO" id="GO:0016787">
    <property type="term" value="F:hydrolase activity"/>
    <property type="evidence" value="ECO:0007669"/>
    <property type="project" value="UniProtKB-KW"/>
</dbReference>
<protein>
    <submittedName>
        <fullName evidence="3">Stage IV sporulation protein A</fullName>
        <ecNumber evidence="3">3.6.1.3</ecNumber>
    </submittedName>
</protein>
<dbReference type="Pfam" id="PF20438">
    <property type="entry name" value="SpoIVA_middle"/>
    <property type="match status" value="1"/>
</dbReference>
<dbReference type="InterPro" id="IPR046841">
    <property type="entry name" value="SpoIVA_middle"/>
</dbReference>
<feature type="domain" description="Sporulation stage IV protein A C-terminal" evidence="2">
    <location>
        <begin position="156"/>
        <end position="231"/>
    </location>
</feature>
<sequence>MVDTLLMLTEKAGNLRGIPDCASELEANEFIRKAYVGDISAGNGDAEIDVAMNDDLFYKVLSETIAMDIKGDYELISIMKELSNIRNEYNKVSSALSDVRRKGYGIVGPTFEDIVLNEPEPFKHGSRYGIKIKARGEAINMIKTDIETEVSPIVGTEEQSKEFIDNILSTYKTDKQKIWELNLFGRTLDTLVKEGMHNKIYTMSEDAQMKLQESLQKIINEGSGGLICIIL</sequence>
<gene>
    <name evidence="3" type="primary">spoIVA_11</name>
    <name evidence="3" type="ORF">SDC9_125498</name>
</gene>
<organism evidence="3">
    <name type="scientific">bioreactor metagenome</name>
    <dbReference type="NCBI Taxonomy" id="1076179"/>
    <lineage>
        <taxon>unclassified sequences</taxon>
        <taxon>metagenomes</taxon>
        <taxon>ecological metagenomes</taxon>
    </lineage>
</organism>
<dbReference type="AlphaFoldDB" id="A0A645CNJ3"/>
<name>A0A645CNJ3_9ZZZZ</name>
<dbReference type="EC" id="3.6.1.3" evidence="3"/>
<reference evidence="3" key="1">
    <citation type="submission" date="2019-08" db="EMBL/GenBank/DDBJ databases">
        <authorList>
            <person name="Kucharzyk K."/>
            <person name="Murdoch R.W."/>
            <person name="Higgins S."/>
            <person name="Loffler F."/>
        </authorList>
    </citation>
    <scope>NUCLEOTIDE SEQUENCE</scope>
</reference>
<dbReference type="Pfam" id="PF20439">
    <property type="entry name" value="SpoIVA_C"/>
    <property type="match status" value="1"/>
</dbReference>